<dbReference type="InterPro" id="IPR015155">
    <property type="entry name" value="PFU"/>
</dbReference>
<organism evidence="8 9">
    <name type="scientific">Psilocybe cf. subviscida</name>
    <dbReference type="NCBI Taxonomy" id="2480587"/>
    <lineage>
        <taxon>Eukaryota</taxon>
        <taxon>Fungi</taxon>
        <taxon>Dikarya</taxon>
        <taxon>Basidiomycota</taxon>
        <taxon>Agaricomycotina</taxon>
        <taxon>Agaricomycetes</taxon>
        <taxon>Agaricomycetidae</taxon>
        <taxon>Agaricales</taxon>
        <taxon>Agaricineae</taxon>
        <taxon>Strophariaceae</taxon>
        <taxon>Psilocybe</taxon>
    </lineage>
</organism>
<dbReference type="FunFam" id="2.130.10.10:FF:000236">
    <property type="entry name" value="Polyubiquitin binding protein (Doa1/Ufd3)"/>
    <property type="match status" value="1"/>
</dbReference>
<dbReference type="GO" id="GO:0005634">
    <property type="term" value="C:nucleus"/>
    <property type="evidence" value="ECO:0007669"/>
    <property type="project" value="TreeGrafter"/>
</dbReference>
<dbReference type="Pfam" id="PF08324">
    <property type="entry name" value="PUL"/>
    <property type="match status" value="1"/>
</dbReference>
<dbReference type="Proteomes" id="UP000567179">
    <property type="component" value="Unassembled WGS sequence"/>
</dbReference>
<dbReference type="EMBL" id="JAACJJ010000001">
    <property type="protein sequence ID" value="KAF5330954.1"/>
    <property type="molecule type" value="Genomic_DNA"/>
</dbReference>
<feature type="domain" description="PUL" evidence="7">
    <location>
        <begin position="535"/>
        <end position="820"/>
    </location>
</feature>
<dbReference type="GO" id="GO:0043161">
    <property type="term" value="P:proteasome-mediated ubiquitin-dependent protein catabolic process"/>
    <property type="evidence" value="ECO:0007669"/>
    <property type="project" value="TreeGrafter"/>
</dbReference>
<dbReference type="PROSITE" id="PS50294">
    <property type="entry name" value="WD_REPEATS_REGION"/>
    <property type="match status" value="2"/>
</dbReference>
<dbReference type="Pfam" id="PF09070">
    <property type="entry name" value="PFU"/>
    <property type="match status" value="1"/>
</dbReference>
<dbReference type="Pfam" id="PF00400">
    <property type="entry name" value="WD40"/>
    <property type="match status" value="6"/>
</dbReference>
<evidence type="ECO:0000256" key="1">
    <source>
        <dbReference type="ARBA" id="ARBA00004496"/>
    </source>
</evidence>
<dbReference type="PROSITE" id="PS50082">
    <property type="entry name" value="WD_REPEATS_2"/>
    <property type="match status" value="4"/>
</dbReference>
<accession>A0A8H5BXD2</accession>
<evidence type="ECO:0000256" key="2">
    <source>
        <dbReference type="ARBA" id="ARBA00022490"/>
    </source>
</evidence>
<keyword evidence="3 5" id="KW-0853">WD repeat</keyword>
<keyword evidence="2" id="KW-0963">Cytoplasm</keyword>
<evidence type="ECO:0000313" key="9">
    <source>
        <dbReference type="Proteomes" id="UP000567179"/>
    </source>
</evidence>
<protein>
    <recommendedName>
        <fullName evidence="10">Phospholipase A-2-activating protein</fullName>
    </recommendedName>
</protein>
<dbReference type="InterPro" id="IPR020472">
    <property type="entry name" value="WD40_PAC1"/>
</dbReference>
<reference evidence="8 9" key="1">
    <citation type="journal article" date="2020" name="ISME J.">
        <title>Uncovering the hidden diversity of litter-decomposition mechanisms in mushroom-forming fungi.</title>
        <authorList>
            <person name="Floudas D."/>
            <person name="Bentzer J."/>
            <person name="Ahren D."/>
            <person name="Johansson T."/>
            <person name="Persson P."/>
            <person name="Tunlid A."/>
        </authorList>
    </citation>
    <scope>NUCLEOTIDE SEQUENCE [LARGE SCALE GENOMIC DNA]</scope>
    <source>
        <strain evidence="8 9">CBS 101986</strain>
    </source>
</reference>
<keyword evidence="4" id="KW-0677">Repeat</keyword>
<evidence type="ECO:0000259" key="6">
    <source>
        <dbReference type="PROSITE" id="PS51394"/>
    </source>
</evidence>
<dbReference type="OrthoDB" id="10265988at2759"/>
<dbReference type="CDD" id="cd00200">
    <property type="entry name" value="WD40"/>
    <property type="match status" value="1"/>
</dbReference>
<dbReference type="InterPro" id="IPR013535">
    <property type="entry name" value="PUL_dom"/>
</dbReference>
<name>A0A8H5BXD2_9AGAR</name>
<dbReference type="PROSITE" id="PS51394">
    <property type="entry name" value="PFU"/>
    <property type="match status" value="1"/>
</dbReference>
<dbReference type="InterPro" id="IPR038122">
    <property type="entry name" value="PFU_sf"/>
</dbReference>
<feature type="repeat" description="WD" evidence="5">
    <location>
        <begin position="181"/>
        <end position="213"/>
    </location>
</feature>
<dbReference type="PANTHER" id="PTHR19849">
    <property type="entry name" value="PHOSPHOLIPASE A-2-ACTIVATING PROTEIN"/>
    <property type="match status" value="1"/>
</dbReference>
<feature type="domain" description="PFU" evidence="6">
    <location>
        <begin position="357"/>
        <end position="452"/>
    </location>
</feature>
<comment type="caution">
    <text evidence="8">The sequence shown here is derived from an EMBL/GenBank/DDBJ whole genome shotgun (WGS) entry which is preliminary data.</text>
</comment>
<dbReference type="Gene3D" id="3.10.20.870">
    <property type="entry name" value="PFU (PLAA family ubiquitin binding), C-terminal domain"/>
    <property type="match status" value="1"/>
</dbReference>
<evidence type="ECO:0000256" key="5">
    <source>
        <dbReference type="PROSITE-ProRule" id="PRU00221"/>
    </source>
</evidence>
<evidence type="ECO:0008006" key="10">
    <source>
        <dbReference type="Google" id="ProtNLM"/>
    </source>
</evidence>
<dbReference type="PANTHER" id="PTHR19849:SF0">
    <property type="entry name" value="PHOSPHOLIPASE A-2-ACTIVATING PROTEIN"/>
    <property type="match status" value="1"/>
</dbReference>
<dbReference type="GO" id="GO:0043130">
    <property type="term" value="F:ubiquitin binding"/>
    <property type="evidence" value="ECO:0007669"/>
    <property type="project" value="TreeGrafter"/>
</dbReference>
<comment type="subcellular location">
    <subcellularLocation>
        <location evidence="1">Cytoplasm</location>
    </subcellularLocation>
</comment>
<evidence type="ECO:0000256" key="3">
    <source>
        <dbReference type="ARBA" id="ARBA00022574"/>
    </source>
</evidence>
<dbReference type="PRINTS" id="PR00320">
    <property type="entry name" value="GPROTEINBRPT"/>
</dbReference>
<dbReference type="InterPro" id="IPR001680">
    <property type="entry name" value="WD40_rpt"/>
</dbReference>
<evidence type="ECO:0000259" key="7">
    <source>
        <dbReference type="PROSITE" id="PS51396"/>
    </source>
</evidence>
<sequence>MPYKLSATLKAHTSDVRALSSPTDHLILSASRDTTAITWARSAEDPHFKQDTVLRAGSRYINAVAYIPPSPDAPKGYAVTGGQEAVINVFNLASPKDDPDFCLLGHLENICSLDVTPGGTIISGSWDKTAKVWKNFNLVYDLKGHTQSVWAVIGIDEDQYLTGSADKTIKLWSQHKLMHTFSGHTDAVRGLALIPDIGFASCSNDSEVRVWTLGGDTIYTLSGHTSFVYSLSVLPGGDIVSAGEDRTVRVWKDGDCSQTLVHPAISVWAVSSLPNGDIVSGTSDGVVRVFSEAEERWASADELRKYDDLIASQALPSQQVGDVKKSDLPGLEALTTPGKKSGEVKMIKNGEMVEAHQWDSANHTWQKIGDVVDAVGSGRKQLYQGKEYDYVFDVDIQDGVPPLKLPYNASENPFSAAQRFLQSNDLPLTYIDEVVKFIEKNTSGVNIGTSGEEYVDPFTGASRYRAAAPASAASTGQYVDPFTGASRYVASPPPASGGAGGTDYSDPFTGASRYSGAASATQQQAPAPAAAPAAKILPVTKIVTFKQANVNAMQSKMFQFDEALRSEISTSSLAMYPDEIKSAEEIFEYLASVATTPPQTPQAHITHTHVEAIISILERWPTSQRFPLVDLSRLVVGYSPDAFNTAGTLDRFADALFTAAEWSSSWATALPKARETNTLLLLRTLANAFRDDSPTDMAWLGRVLETLAQAPYTVLNKTQRVALATILFNVSCQALRTPLTAQLQSQAVSLVNKILESETVDAEAAYRALVALGNIALAGKTTGDTLDAAQRGEINQCLRSLPRTFPDARVKNICTEIADLL</sequence>
<dbReference type="GO" id="GO:0005737">
    <property type="term" value="C:cytoplasm"/>
    <property type="evidence" value="ECO:0007669"/>
    <property type="project" value="UniProtKB-SubCell"/>
</dbReference>
<dbReference type="InterPro" id="IPR011989">
    <property type="entry name" value="ARM-like"/>
</dbReference>
<dbReference type="Gene3D" id="2.130.10.10">
    <property type="entry name" value="YVTN repeat-like/Quinoprotein amine dehydrogenase"/>
    <property type="match status" value="1"/>
</dbReference>
<dbReference type="GO" id="GO:0010992">
    <property type="term" value="P:ubiquitin recycling"/>
    <property type="evidence" value="ECO:0007669"/>
    <property type="project" value="TreeGrafter"/>
</dbReference>
<evidence type="ECO:0000256" key="4">
    <source>
        <dbReference type="ARBA" id="ARBA00022737"/>
    </source>
</evidence>
<keyword evidence="9" id="KW-1185">Reference proteome</keyword>
<dbReference type="InterPro" id="IPR015943">
    <property type="entry name" value="WD40/YVTN_repeat-like_dom_sf"/>
</dbReference>
<gene>
    <name evidence="8" type="ORF">D9619_005411</name>
</gene>
<feature type="repeat" description="WD" evidence="5">
    <location>
        <begin position="221"/>
        <end position="252"/>
    </location>
</feature>
<dbReference type="AlphaFoldDB" id="A0A8H5BXD2"/>
<dbReference type="SMART" id="SM00320">
    <property type="entry name" value="WD40"/>
    <property type="match status" value="7"/>
</dbReference>
<dbReference type="Gene3D" id="1.25.10.10">
    <property type="entry name" value="Leucine-rich Repeat Variant"/>
    <property type="match status" value="1"/>
</dbReference>
<dbReference type="InterPro" id="IPR036322">
    <property type="entry name" value="WD40_repeat_dom_sf"/>
</dbReference>
<dbReference type="SUPFAM" id="SSF50978">
    <property type="entry name" value="WD40 repeat-like"/>
    <property type="match status" value="1"/>
</dbReference>
<proteinExistence type="predicted"/>
<evidence type="ECO:0000313" key="8">
    <source>
        <dbReference type="EMBL" id="KAF5330954.1"/>
    </source>
</evidence>
<dbReference type="PROSITE" id="PS51396">
    <property type="entry name" value="PUL"/>
    <property type="match status" value="1"/>
</dbReference>
<feature type="repeat" description="WD" evidence="5">
    <location>
        <begin position="142"/>
        <end position="173"/>
    </location>
</feature>
<feature type="repeat" description="WD" evidence="5">
    <location>
        <begin position="103"/>
        <end position="134"/>
    </location>
</feature>